<protein>
    <recommendedName>
        <fullName evidence="3">DUF2690 domain-containing protein</fullName>
    </recommendedName>
</protein>
<evidence type="ECO:0008006" key="3">
    <source>
        <dbReference type="Google" id="ProtNLM"/>
    </source>
</evidence>
<evidence type="ECO:0000313" key="2">
    <source>
        <dbReference type="Proteomes" id="UP001321486"/>
    </source>
</evidence>
<gene>
    <name evidence="1" type="ORF">GCM10025867_43520</name>
</gene>
<organism evidence="1 2">
    <name type="scientific">Frondihabitans sucicola</name>
    <dbReference type="NCBI Taxonomy" id="1268041"/>
    <lineage>
        <taxon>Bacteria</taxon>
        <taxon>Bacillati</taxon>
        <taxon>Actinomycetota</taxon>
        <taxon>Actinomycetes</taxon>
        <taxon>Micrococcales</taxon>
        <taxon>Microbacteriaceae</taxon>
        <taxon>Frondihabitans</taxon>
    </lineage>
</organism>
<keyword evidence="2" id="KW-1185">Reference proteome</keyword>
<reference evidence="2" key="1">
    <citation type="journal article" date="2019" name="Int. J. Syst. Evol. Microbiol.">
        <title>The Global Catalogue of Microorganisms (GCM) 10K type strain sequencing project: providing services to taxonomists for standard genome sequencing and annotation.</title>
        <authorList>
            <consortium name="The Broad Institute Genomics Platform"/>
            <consortium name="The Broad Institute Genome Sequencing Center for Infectious Disease"/>
            <person name="Wu L."/>
            <person name="Ma J."/>
        </authorList>
    </citation>
    <scope>NUCLEOTIDE SEQUENCE [LARGE SCALE GENOMIC DNA]</scope>
    <source>
        <strain evidence="2">NBRC 108728</strain>
    </source>
</reference>
<accession>A0ABM8GUP6</accession>
<sequence length="154" mass="15555">MRQRTAAIAAGGAALVILGVLVGSQLTHQQTACSAVGHVETIQVNVTGDAAAVDGVTLCAAAGCSLPAGVEPTPDPTTGVTNGPPFGARRVSGTEWLFTVSGPRPGQVTATAVDSARRALATKSYDLRWSRAEPESACELSLKAPPLSLPVPPS</sequence>
<proteinExistence type="predicted"/>
<dbReference type="RefSeq" id="WP_286344745.1">
    <property type="nucleotide sequence ID" value="NZ_AP027732.1"/>
</dbReference>
<evidence type="ECO:0000313" key="1">
    <source>
        <dbReference type="EMBL" id="BDZ52111.1"/>
    </source>
</evidence>
<dbReference type="Proteomes" id="UP001321486">
    <property type="component" value="Chromosome"/>
</dbReference>
<name>A0ABM8GUP6_9MICO</name>
<dbReference type="EMBL" id="AP027732">
    <property type="protein sequence ID" value="BDZ52111.1"/>
    <property type="molecule type" value="Genomic_DNA"/>
</dbReference>